<protein>
    <submittedName>
        <fullName evidence="2">Uncharacterized protein</fullName>
    </submittedName>
</protein>
<evidence type="ECO:0000313" key="2">
    <source>
        <dbReference type="EMBL" id="UTT85416.1"/>
    </source>
</evidence>
<organism evidence="2 3">
    <name type="scientific">Vibrio pelagius</name>
    <dbReference type="NCBI Taxonomy" id="28169"/>
    <lineage>
        <taxon>Bacteria</taxon>
        <taxon>Pseudomonadati</taxon>
        <taxon>Pseudomonadota</taxon>
        <taxon>Gammaproteobacteria</taxon>
        <taxon>Vibrionales</taxon>
        <taxon>Vibrionaceae</taxon>
        <taxon>Vibrio</taxon>
    </lineage>
</organism>
<name>A0ABY5G5H1_VIBPE</name>
<feature type="transmembrane region" description="Helical" evidence="1">
    <location>
        <begin position="6"/>
        <end position="30"/>
    </location>
</feature>
<feature type="transmembrane region" description="Helical" evidence="1">
    <location>
        <begin position="42"/>
        <end position="67"/>
    </location>
</feature>
<keyword evidence="1" id="KW-0472">Membrane</keyword>
<reference evidence="2" key="1">
    <citation type="submission" date="2022-01" db="EMBL/GenBank/DDBJ databases">
        <title>Alginate degradation mechanism of Vibrio pelagius WXL662.</title>
        <authorList>
            <person name="He X."/>
        </authorList>
    </citation>
    <scope>NUCLEOTIDE SEQUENCE</scope>
    <source>
        <strain evidence="2">WXL662</strain>
    </source>
</reference>
<dbReference type="EMBL" id="CP090614">
    <property type="protein sequence ID" value="UTT85416.1"/>
    <property type="molecule type" value="Genomic_DNA"/>
</dbReference>
<proteinExistence type="predicted"/>
<keyword evidence="1" id="KW-0812">Transmembrane</keyword>
<gene>
    <name evidence="2" type="ORF">LZI70_03810</name>
</gene>
<dbReference type="RefSeq" id="WP_255231326.1">
    <property type="nucleotide sequence ID" value="NZ_CP090614.1"/>
</dbReference>
<dbReference type="Proteomes" id="UP001059120">
    <property type="component" value="Chromosome 1"/>
</dbReference>
<keyword evidence="3" id="KW-1185">Reference proteome</keyword>
<evidence type="ECO:0000256" key="1">
    <source>
        <dbReference type="SAM" id="Phobius"/>
    </source>
</evidence>
<evidence type="ECO:0000313" key="3">
    <source>
        <dbReference type="Proteomes" id="UP001059120"/>
    </source>
</evidence>
<sequence>MEENDMNSVLLSIFANVIFQLLYVIFSFIYNKSKSGFFQASLCLSNAVVAVWFSPIFIALSWLIYFIGLIDLFVASAVTIYTLFITSIVLAYEVFKYRKVGITGVDVNISKGIDYEKALKLTKRNLKVLGTGADKLTKKENEFLEAISSASRQNRAKLLLCHPNNKSLEEMAKSDGKQPNEYADNVRTSLNRIKKIHQETEKLEIRFYTANVQEDMPIFRLMFFNEHYCLCSFNSFGNKDKGTSAPQLHLRCPTNSNGKLLYYRAFESYFDDLWKQSEENKIYHKDDWDSLELGL</sequence>
<accession>A0ABY5G5H1</accession>
<feature type="transmembrane region" description="Helical" evidence="1">
    <location>
        <begin position="73"/>
        <end position="92"/>
    </location>
</feature>
<keyword evidence="1" id="KW-1133">Transmembrane helix</keyword>